<gene>
    <name evidence="1" type="ORF">WN944_018729</name>
</gene>
<evidence type="ECO:0000313" key="1">
    <source>
        <dbReference type="EMBL" id="KAK9187337.1"/>
    </source>
</evidence>
<protein>
    <submittedName>
        <fullName evidence="1">Uncharacterized protein</fullName>
    </submittedName>
</protein>
<proteinExistence type="predicted"/>
<organism evidence="1 2">
    <name type="scientific">Citrus x changshan-huyou</name>
    <dbReference type="NCBI Taxonomy" id="2935761"/>
    <lineage>
        <taxon>Eukaryota</taxon>
        <taxon>Viridiplantae</taxon>
        <taxon>Streptophyta</taxon>
        <taxon>Embryophyta</taxon>
        <taxon>Tracheophyta</taxon>
        <taxon>Spermatophyta</taxon>
        <taxon>Magnoliopsida</taxon>
        <taxon>eudicotyledons</taxon>
        <taxon>Gunneridae</taxon>
        <taxon>Pentapetalae</taxon>
        <taxon>rosids</taxon>
        <taxon>malvids</taxon>
        <taxon>Sapindales</taxon>
        <taxon>Rutaceae</taxon>
        <taxon>Aurantioideae</taxon>
        <taxon>Citrus</taxon>
    </lineage>
</organism>
<dbReference type="EMBL" id="JBCGBO010000007">
    <property type="protein sequence ID" value="KAK9187337.1"/>
    <property type="molecule type" value="Genomic_DNA"/>
</dbReference>
<comment type="caution">
    <text evidence="1">The sequence shown here is derived from an EMBL/GenBank/DDBJ whole genome shotgun (WGS) entry which is preliminary data.</text>
</comment>
<name>A0AAP0QDF2_9ROSI</name>
<dbReference type="Proteomes" id="UP001428341">
    <property type="component" value="Unassembled WGS sequence"/>
</dbReference>
<accession>A0AAP0QDF2</accession>
<keyword evidence="2" id="KW-1185">Reference proteome</keyword>
<evidence type="ECO:0000313" key="2">
    <source>
        <dbReference type="Proteomes" id="UP001428341"/>
    </source>
</evidence>
<reference evidence="1 2" key="1">
    <citation type="submission" date="2024-05" db="EMBL/GenBank/DDBJ databases">
        <title>Haplotype-resolved chromosome-level genome assembly of Huyou (Citrus changshanensis).</title>
        <authorList>
            <person name="Miao C."/>
            <person name="Chen W."/>
            <person name="Wu Y."/>
            <person name="Wang L."/>
            <person name="Zhao S."/>
            <person name="Grierson D."/>
            <person name="Xu C."/>
            <person name="Chen K."/>
        </authorList>
    </citation>
    <scope>NUCLEOTIDE SEQUENCE [LARGE SCALE GENOMIC DNA]</scope>
    <source>
        <strain evidence="1">01-14</strain>
        <tissue evidence="1">Leaf</tissue>
    </source>
</reference>
<dbReference type="AlphaFoldDB" id="A0AAP0QDF2"/>
<sequence length="184" mass="21210">MADPAMERFMAGLSDLLIKHPSLTDHFKQHFMADKDKAKVNDDQAEAFSTAAVKTNVRSLGFEPEILPVPPLREKLFVIRLNNLPFNNLLLRAKNNLIGRLTEPRGSNPINWFLFRLYEMSSEFWNPKNLMRIAQGIGLPLQINKATKKKGRCIMLGFLSMLTCRGLSRIRLWLNYQMMDFLSK</sequence>